<feature type="signal peptide" evidence="5">
    <location>
        <begin position="1"/>
        <end position="25"/>
    </location>
</feature>
<dbReference type="PANTHER" id="PTHR22835">
    <property type="entry name" value="ZINC FINGER FYVE DOMAIN CONTAINING PROTEIN"/>
    <property type="match status" value="1"/>
</dbReference>
<evidence type="ECO:0000256" key="4">
    <source>
        <dbReference type="ARBA" id="ARBA00023180"/>
    </source>
</evidence>
<name>A0A2U1LRG8_ARTAN</name>
<keyword evidence="2 5" id="KW-0732">Signal</keyword>
<proteinExistence type="inferred from homology"/>
<keyword evidence="7" id="KW-1185">Reference proteome</keyword>
<organism evidence="6 7">
    <name type="scientific">Artemisia annua</name>
    <name type="common">Sweet wormwood</name>
    <dbReference type="NCBI Taxonomy" id="35608"/>
    <lineage>
        <taxon>Eukaryota</taxon>
        <taxon>Viridiplantae</taxon>
        <taxon>Streptophyta</taxon>
        <taxon>Embryophyta</taxon>
        <taxon>Tracheophyta</taxon>
        <taxon>Spermatophyta</taxon>
        <taxon>Magnoliopsida</taxon>
        <taxon>eudicotyledons</taxon>
        <taxon>Gunneridae</taxon>
        <taxon>Pentapetalae</taxon>
        <taxon>asterids</taxon>
        <taxon>campanulids</taxon>
        <taxon>Asterales</taxon>
        <taxon>Asteraceae</taxon>
        <taxon>Asteroideae</taxon>
        <taxon>Anthemideae</taxon>
        <taxon>Artemisiinae</taxon>
        <taxon>Artemisia</taxon>
    </lineage>
</organism>
<dbReference type="AlphaFoldDB" id="A0A2U1LRG8"/>
<evidence type="ECO:0000256" key="3">
    <source>
        <dbReference type="ARBA" id="ARBA00022801"/>
    </source>
</evidence>
<comment type="caution">
    <text evidence="6">The sequence shown here is derived from an EMBL/GenBank/DDBJ whole genome shotgun (WGS) entry which is preliminary data.</text>
</comment>
<dbReference type="GO" id="GO:0016788">
    <property type="term" value="F:hydrolase activity, acting on ester bonds"/>
    <property type="evidence" value="ECO:0007669"/>
    <property type="project" value="InterPro"/>
</dbReference>
<dbReference type="CDD" id="cd01837">
    <property type="entry name" value="SGNH_plant_lipase_like"/>
    <property type="match status" value="1"/>
</dbReference>
<dbReference type="PANTHER" id="PTHR22835:SF631">
    <property type="entry name" value="SINAPINE ESTERASE"/>
    <property type="match status" value="1"/>
</dbReference>
<feature type="chain" id="PRO_5015508466" evidence="5">
    <location>
        <begin position="26"/>
        <end position="395"/>
    </location>
</feature>
<dbReference type="OrthoDB" id="1600564at2759"/>
<evidence type="ECO:0000313" key="6">
    <source>
        <dbReference type="EMBL" id="PWA51590.1"/>
    </source>
</evidence>
<dbReference type="EMBL" id="PKPP01008102">
    <property type="protein sequence ID" value="PWA51590.1"/>
    <property type="molecule type" value="Genomic_DNA"/>
</dbReference>
<dbReference type="Proteomes" id="UP000245207">
    <property type="component" value="Unassembled WGS sequence"/>
</dbReference>
<dbReference type="Pfam" id="PF00657">
    <property type="entry name" value="Lipase_GDSL"/>
    <property type="match status" value="1"/>
</dbReference>
<evidence type="ECO:0000313" key="7">
    <source>
        <dbReference type="Proteomes" id="UP000245207"/>
    </source>
</evidence>
<accession>A0A2U1LRG8</accession>
<comment type="similarity">
    <text evidence="1">Belongs to the 'GDSL' lipolytic enzyme family.</text>
</comment>
<dbReference type="SUPFAM" id="SSF52266">
    <property type="entry name" value="SGNH hydrolase"/>
    <property type="match status" value="1"/>
</dbReference>
<evidence type="ECO:0000256" key="2">
    <source>
        <dbReference type="ARBA" id="ARBA00022729"/>
    </source>
</evidence>
<evidence type="ECO:0000256" key="1">
    <source>
        <dbReference type="ARBA" id="ARBA00008668"/>
    </source>
</evidence>
<gene>
    <name evidence="6" type="ORF">CTI12_AA461360</name>
</gene>
<evidence type="ECO:0000256" key="5">
    <source>
        <dbReference type="SAM" id="SignalP"/>
    </source>
</evidence>
<reference evidence="6 7" key="1">
    <citation type="journal article" date="2018" name="Mol. Plant">
        <title>The genome of Artemisia annua provides insight into the evolution of Asteraceae family and artemisinin biosynthesis.</title>
        <authorList>
            <person name="Shen Q."/>
            <person name="Zhang L."/>
            <person name="Liao Z."/>
            <person name="Wang S."/>
            <person name="Yan T."/>
            <person name="Shi P."/>
            <person name="Liu M."/>
            <person name="Fu X."/>
            <person name="Pan Q."/>
            <person name="Wang Y."/>
            <person name="Lv Z."/>
            <person name="Lu X."/>
            <person name="Zhang F."/>
            <person name="Jiang W."/>
            <person name="Ma Y."/>
            <person name="Chen M."/>
            <person name="Hao X."/>
            <person name="Li L."/>
            <person name="Tang Y."/>
            <person name="Lv G."/>
            <person name="Zhou Y."/>
            <person name="Sun X."/>
            <person name="Brodelius P.E."/>
            <person name="Rose J.K.C."/>
            <person name="Tang K."/>
        </authorList>
    </citation>
    <scope>NUCLEOTIDE SEQUENCE [LARGE SCALE GENOMIC DNA]</scope>
    <source>
        <strain evidence="7">cv. Huhao1</strain>
        <tissue evidence="6">Leaf</tissue>
    </source>
</reference>
<dbReference type="InterPro" id="IPR035669">
    <property type="entry name" value="SGNH_plant_lipase-like"/>
</dbReference>
<keyword evidence="3 6" id="KW-0378">Hydrolase</keyword>
<keyword evidence="4" id="KW-0325">Glycoprotein</keyword>
<protein>
    <submittedName>
        <fullName evidence="6">SGNH hydrolase-type esterase domain-containing protein</fullName>
    </submittedName>
</protein>
<dbReference type="InterPro" id="IPR001087">
    <property type="entry name" value="GDSL"/>
</dbReference>
<sequence length="395" mass="43630">MTSSLSYSSLVVYFVILMMVLRSGSLYANGCYKSIISFGDSLADTGSQEELSHITDQLYQCLLSPYGETFFHKPTGRCSNGRLIIDFLAESLGLPMIQPFLHNKKTIDDRAVTFRQGVNYAVAGATALNSSFIEAEWPERSVINASLEVQLTWFKESLPSICGNTSDCKSFIKSSLILMGEIGGNDYSFPLFAGKSIDEFKQYVPLVTDTIISTVNELIEMGAQTLVVPGNFPIGCSSSYLTVRASDYEEYDPTTGCLVSLNEFAEYHNNMLQKKLNMIRELHPDVNLIYADYYNAAMQFYRSPNAFGFTNGALKACCGAGGPFNYNVTVRCGGESTTMCDQPDTYVNWDGVHLTEMAYKLIFESIFQGSYTTPQFNSLCLTSASQVGARLSSLM</sequence>
<dbReference type="InterPro" id="IPR036514">
    <property type="entry name" value="SGNH_hydro_sf"/>
</dbReference>
<dbReference type="Gene3D" id="3.40.50.1110">
    <property type="entry name" value="SGNH hydrolase"/>
    <property type="match status" value="1"/>
</dbReference>
<dbReference type="STRING" id="35608.A0A2U1LRG8"/>